<dbReference type="InterPro" id="IPR036237">
    <property type="entry name" value="Xyl_isomerase-like_sf"/>
</dbReference>
<reference evidence="5" key="1">
    <citation type="submission" date="2016-02" db="EMBL/GenBank/DDBJ databases">
        <authorList>
            <person name="Sanders J.G."/>
            <person name="Lin J.Y."/>
            <person name="Wertz J.T."/>
            <person name="Russell J.A."/>
            <person name="Moreau C.S."/>
            <person name="Powell S."/>
        </authorList>
    </citation>
    <scope>NUCLEOTIDE SEQUENCE [LARGE SCALE GENOMIC DNA]</scope>
    <source>
        <strain evidence="5">CAG34</strain>
    </source>
</reference>
<proteinExistence type="predicted"/>
<sequence length="284" mass="31432">MGLAAAGLSPSRAAPAQPAKYPPLKGRINHSVAYWPFRRVMTLDEFCVAMKQIGYSAISHCRPYQWPTLKAHGLDSSLSACDGPMDFENGLVTASVHDELVARYLKAIDLAADAGYRNLLIAGGNRRGMDVDEGLTNAENCLKRILGHAEKRGVVLAMAMGNTRQHPDYFFDSAALGVVLCKRVGSPSFGLIYDIYHRQMMEGNIRGTIRKYHEYFVYYHTGGVPGRNEPGDPDQELNYPAICRAIADSGYKGYLAQEYFPKKRPLTKDIITASLRESLHVCDV</sequence>
<dbReference type="InterPro" id="IPR050417">
    <property type="entry name" value="Sugar_Epim/Isomerase"/>
</dbReference>
<feature type="domain" description="Xylose isomerase-like TIM barrel" evidence="3">
    <location>
        <begin position="69"/>
        <end position="265"/>
    </location>
</feature>
<evidence type="ECO:0000313" key="5">
    <source>
        <dbReference type="Proteomes" id="UP000070058"/>
    </source>
</evidence>
<accession>A0A139SQ76</accession>
<dbReference type="PANTHER" id="PTHR43489">
    <property type="entry name" value="ISOMERASE"/>
    <property type="match status" value="1"/>
</dbReference>
<dbReference type="EMBL" id="LSZQ01000029">
    <property type="protein sequence ID" value="KXU36682.1"/>
    <property type="molecule type" value="Genomic_DNA"/>
</dbReference>
<dbReference type="SUPFAM" id="SSF51658">
    <property type="entry name" value="Xylose isomerase-like"/>
    <property type="match status" value="1"/>
</dbReference>
<dbReference type="AlphaFoldDB" id="A0A139SQ76"/>
<organism evidence="4 5">
    <name type="scientific">Cephaloticoccus primus</name>
    <dbReference type="NCBI Taxonomy" id="1548207"/>
    <lineage>
        <taxon>Bacteria</taxon>
        <taxon>Pseudomonadati</taxon>
        <taxon>Verrucomicrobiota</taxon>
        <taxon>Opitutia</taxon>
        <taxon>Opitutales</taxon>
        <taxon>Opitutaceae</taxon>
        <taxon>Cephaloticoccus</taxon>
    </lineage>
</organism>
<dbReference type="STRING" id="1548207.AXK11_03645"/>
<dbReference type="Pfam" id="PF01261">
    <property type="entry name" value="AP_endonuc_2"/>
    <property type="match status" value="1"/>
</dbReference>
<feature type="region of interest" description="Disordered" evidence="2">
    <location>
        <begin position="1"/>
        <end position="20"/>
    </location>
</feature>
<keyword evidence="5" id="KW-1185">Reference proteome</keyword>
<protein>
    <recommendedName>
        <fullName evidence="3">Xylose isomerase-like TIM barrel domain-containing protein</fullName>
    </recommendedName>
</protein>
<dbReference type="Proteomes" id="UP000070058">
    <property type="component" value="Unassembled WGS sequence"/>
</dbReference>
<gene>
    <name evidence="4" type="ORF">AXK11_03645</name>
</gene>
<comment type="caution">
    <text evidence="4">The sequence shown here is derived from an EMBL/GenBank/DDBJ whole genome shotgun (WGS) entry which is preliminary data.</text>
</comment>
<dbReference type="PANTHER" id="PTHR43489:SF3">
    <property type="entry name" value="XYLOSE ISOMERASE DOMAIN PROTEIN TIM BARREL"/>
    <property type="match status" value="1"/>
</dbReference>
<dbReference type="Gene3D" id="3.20.20.150">
    <property type="entry name" value="Divalent-metal-dependent TIM barrel enzymes"/>
    <property type="match status" value="1"/>
</dbReference>
<evidence type="ECO:0000313" key="4">
    <source>
        <dbReference type="EMBL" id="KXU36682.1"/>
    </source>
</evidence>
<dbReference type="InterPro" id="IPR013022">
    <property type="entry name" value="Xyl_isomerase-like_TIM-brl"/>
</dbReference>
<evidence type="ECO:0000256" key="1">
    <source>
        <dbReference type="ARBA" id="ARBA00023235"/>
    </source>
</evidence>
<name>A0A139SQ76_9BACT</name>
<dbReference type="GO" id="GO:0016853">
    <property type="term" value="F:isomerase activity"/>
    <property type="evidence" value="ECO:0007669"/>
    <property type="project" value="UniProtKB-KW"/>
</dbReference>
<evidence type="ECO:0000256" key="2">
    <source>
        <dbReference type="SAM" id="MobiDB-lite"/>
    </source>
</evidence>
<keyword evidence="1" id="KW-0413">Isomerase</keyword>
<evidence type="ECO:0000259" key="3">
    <source>
        <dbReference type="Pfam" id="PF01261"/>
    </source>
</evidence>